<protein>
    <submittedName>
        <fullName evidence="3">Uncharacterized protein</fullName>
    </submittedName>
</protein>
<evidence type="ECO:0000256" key="2">
    <source>
        <dbReference type="SAM" id="MobiDB-lite"/>
    </source>
</evidence>
<reference evidence="3 4" key="1">
    <citation type="submission" date="2024-04" db="EMBL/GenBank/DDBJ databases">
        <title>Phyllosticta paracitricarpa is synonymous to the EU quarantine fungus P. citricarpa based on phylogenomic analyses.</title>
        <authorList>
            <consortium name="Lawrence Berkeley National Laboratory"/>
            <person name="Van ingen-buijs V.A."/>
            <person name="Van westerhoven A.C."/>
            <person name="Haridas S."/>
            <person name="Skiadas P."/>
            <person name="Martin F."/>
            <person name="Groenewald J.Z."/>
            <person name="Crous P.W."/>
            <person name="Seidl M.F."/>
        </authorList>
    </citation>
    <scope>NUCLEOTIDE SEQUENCE [LARGE SCALE GENOMIC DNA]</scope>
    <source>
        <strain evidence="3 4">CPC 17464</strain>
    </source>
</reference>
<dbReference type="EMBL" id="JBBPEH010000007">
    <property type="protein sequence ID" value="KAK7536410.1"/>
    <property type="molecule type" value="Genomic_DNA"/>
</dbReference>
<feature type="compositionally biased region" description="Polar residues" evidence="2">
    <location>
        <begin position="95"/>
        <end position="115"/>
    </location>
</feature>
<keyword evidence="4" id="KW-1185">Reference proteome</keyword>
<proteinExistence type="predicted"/>
<gene>
    <name evidence="3" type="ORF">J3D65DRAFT_417287</name>
</gene>
<evidence type="ECO:0000313" key="3">
    <source>
        <dbReference type="EMBL" id="KAK7536410.1"/>
    </source>
</evidence>
<name>A0ABR1LMI8_9PEZI</name>
<feature type="compositionally biased region" description="Polar residues" evidence="2">
    <location>
        <begin position="133"/>
        <end position="145"/>
    </location>
</feature>
<comment type="caution">
    <text evidence="3">The sequence shown here is derived from an EMBL/GenBank/DDBJ whole genome shotgun (WGS) entry which is preliminary data.</text>
</comment>
<dbReference type="GeneID" id="92028968"/>
<feature type="coiled-coil region" evidence="1">
    <location>
        <begin position="35"/>
        <end position="69"/>
    </location>
</feature>
<feature type="region of interest" description="Disordered" evidence="2">
    <location>
        <begin position="70"/>
        <end position="168"/>
    </location>
</feature>
<sequence>MTPNPSNTPSSNPHQNIMMDQATARNMVRNIDSCTQLMQKNIEQMQENVKQMQQNVEEMQVMKEEIEASLQGAGTQSNGSQDVLQDETGPHEQHQTGSTSNRPVSIISLDSNTSEDSNEDEPARKRPRIDIPGSSNGDQSPSATPQVGAGPSQVPNQTASQTQGARRTEYGTELRVSMQKSDGSKLEDQEFSRQHPGLWAKVTSKVKRSERKNGRRVNMWIRNKSKQCMHAYVTVHTGVKDVKWQDQHPHKVECEACKERNTPCLILNEECNELIFLPPRQ</sequence>
<feature type="compositionally biased region" description="Polar residues" evidence="2">
    <location>
        <begin position="72"/>
        <end position="83"/>
    </location>
</feature>
<evidence type="ECO:0000313" key="4">
    <source>
        <dbReference type="Proteomes" id="UP001360953"/>
    </source>
</evidence>
<dbReference type="RefSeq" id="XP_066654826.1">
    <property type="nucleotide sequence ID" value="XM_066796062.1"/>
</dbReference>
<organism evidence="3 4">
    <name type="scientific">Phyllosticta citribraziliensis</name>
    <dbReference type="NCBI Taxonomy" id="989973"/>
    <lineage>
        <taxon>Eukaryota</taxon>
        <taxon>Fungi</taxon>
        <taxon>Dikarya</taxon>
        <taxon>Ascomycota</taxon>
        <taxon>Pezizomycotina</taxon>
        <taxon>Dothideomycetes</taxon>
        <taxon>Dothideomycetes incertae sedis</taxon>
        <taxon>Botryosphaeriales</taxon>
        <taxon>Phyllostictaceae</taxon>
        <taxon>Phyllosticta</taxon>
    </lineage>
</organism>
<accession>A0ABR1LMI8</accession>
<keyword evidence="1" id="KW-0175">Coiled coil</keyword>
<dbReference type="Proteomes" id="UP001360953">
    <property type="component" value="Unassembled WGS sequence"/>
</dbReference>
<evidence type="ECO:0000256" key="1">
    <source>
        <dbReference type="SAM" id="Coils"/>
    </source>
</evidence>
<feature type="compositionally biased region" description="Polar residues" evidence="2">
    <location>
        <begin position="153"/>
        <end position="165"/>
    </location>
</feature>